<dbReference type="EMBL" id="LANR01000001">
    <property type="protein sequence ID" value="KJV61907.1"/>
    <property type="molecule type" value="Genomic_DNA"/>
</dbReference>
<reference evidence="1 2" key="1">
    <citation type="submission" date="2015-01" db="EMBL/GenBank/DDBJ databases">
        <title>Genome Sequencing of Rickettsiales.</title>
        <authorList>
            <person name="Daugherty S.C."/>
            <person name="Su Q."/>
            <person name="Abolude K."/>
            <person name="Beier-Sexton M."/>
            <person name="Carlyon J.A."/>
            <person name="Carter R."/>
            <person name="Day N.P."/>
            <person name="Dumler S.J."/>
            <person name="Dyachenko V."/>
            <person name="Godinez A."/>
            <person name="Kurtti T.J."/>
            <person name="Lichay M."/>
            <person name="Mullins K.E."/>
            <person name="Ott S."/>
            <person name="Pappas-Brown V."/>
            <person name="Paris D.H."/>
            <person name="Patel P."/>
            <person name="Richards A.L."/>
            <person name="Sadzewicz L."/>
            <person name="Sears K."/>
            <person name="Seidman D."/>
            <person name="Sengamalay N."/>
            <person name="Stenos J."/>
            <person name="Tallon L.J."/>
            <person name="Vincent G."/>
            <person name="Fraser C.M."/>
            <person name="Munderloh U."/>
            <person name="Dunning-Hotopp J.C."/>
        </authorList>
    </citation>
    <scope>NUCLEOTIDE SEQUENCE [LARGE SCALE GENOMIC DNA]</scope>
    <source>
        <strain evidence="1 2">Ac/Pa</strain>
    </source>
</reference>
<keyword evidence="2" id="KW-1185">Reference proteome</keyword>
<dbReference type="AlphaFoldDB" id="A0A0F3N2H4"/>
<proteinExistence type="predicted"/>
<protein>
    <submittedName>
        <fullName evidence="1">Uncharacterized protein</fullName>
    </submittedName>
</protein>
<dbReference type="PATRIC" id="fig|1359164.3.peg.911"/>
<evidence type="ECO:0000313" key="2">
    <source>
        <dbReference type="Proteomes" id="UP000033556"/>
    </source>
</evidence>
<evidence type="ECO:0000313" key="1">
    <source>
        <dbReference type="EMBL" id="KJV61907.1"/>
    </source>
</evidence>
<dbReference type="Gene3D" id="1.10.390.10">
    <property type="entry name" value="Neutral Protease Domain 2"/>
    <property type="match status" value="1"/>
</dbReference>
<dbReference type="Proteomes" id="UP000033556">
    <property type="component" value="Unassembled WGS sequence"/>
</dbReference>
<comment type="caution">
    <text evidence="1">The sequence shown here is derived from an EMBL/GenBank/DDBJ whole genome shotgun (WGS) entry which is preliminary data.</text>
</comment>
<accession>A0A0F3N2H4</accession>
<gene>
    <name evidence="1" type="ORF">APHACPA_0923</name>
</gene>
<name>A0A0F3N2H4_RICAM</name>
<dbReference type="InterPro" id="IPR027268">
    <property type="entry name" value="Peptidase_M4/M1_CTD_sf"/>
</dbReference>
<sequence length="76" mass="9169">MPYYRGFVLAFYLDNFIKENNKSKSLDNVMLDLFKTSKEQEFSSDYFKKIVKNYIPKGIDKEINEYIEQGKTYRFS</sequence>
<organism evidence="1 2">
    <name type="scientific">Rickettsia amblyommatis str. Ac/Pa</name>
    <dbReference type="NCBI Taxonomy" id="1359164"/>
    <lineage>
        <taxon>Bacteria</taxon>
        <taxon>Pseudomonadati</taxon>
        <taxon>Pseudomonadota</taxon>
        <taxon>Alphaproteobacteria</taxon>
        <taxon>Rickettsiales</taxon>
        <taxon>Rickettsiaceae</taxon>
        <taxon>Rickettsieae</taxon>
        <taxon>Rickettsia</taxon>
        <taxon>spotted fever group</taxon>
    </lineage>
</organism>